<keyword evidence="2" id="KW-0472">Membrane</keyword>
<dbReference type="EMBL" id="JOJR01000141">
    <property type="protein sequence ID" value="RCN43998.1"/>
    <property type="molecule type" value="Genomic_DNA"/>
</dbReference>
<accession>A0A368GK02</accession>
<comment type="caution">
    <text evidence="3">The sequence shown here is derived from an EMBL/GenBank/DDBJ whole genome shotgun (WGS) entry which is preliminary data.</text>
</comment>
<reference evidence="3 4" key="1">
    <citation type="submission" date="2014-10" db="EMBL/GenBank/DDBJ databases">
        <title>Draft genome of the hookworm Ancylostoma caninum.</title>
        <authorList>
            <person name="Mitreva M."/>
        </authorList>
    </citation>
    <scope>NUCLEOTIDE SEQUENCE [LARGE SCALE GENOMIC DNA]</scope>
    <source>
        <strain evidence="3 4">Baltimore</strain>
    </source>
</reference>
<dbReference type="GO" id="GO:0007606">
    <property type="term" value="P:sensory perception of chemical stimulus"/>
    <property type="evidence" value="ECO:0007669"/>
    <property type="project" value="InterPro"/>
</dbReference>
<dbReference type="Proteomes" id="UP000252519">
    <property type="component" value="Unassembled WGS sequence"/>
</dbReference>
<organism evidence="3 4">
    <name type="scientific">Ancylostoma caninum</name>
    <name type="common">Dog hookworm</name>
    <dbReference type="NCBI Taxonomy" id="29170"/>
    <lineage>
        <taxon>Eukaryota</taxon>
        <taxon>Metazoa</taxon>
        <taxon>Ecdysozoa</taxon>
        <taxon>Nematoda</taxon>
        <taxon>Chromadorea</taxon>
        <taxon>Rhabditida</taxon>
        <taxon>Rhabditina</taxon>
        <taxon>Rhabditomorpha</taxon>
        <taxon>Strongyloidea</taxon>
        <taxon>Ancylostomatidae</taxon>
        <taxon>Ancylostomatinae</taxon>
        <taxon>Ancylostoma</taxon>
    </lineage>
</organism>
<protein>
    <recommendedName>
        <fullName evidence="5">7TM GPCR serpentine receptor class x (Srx) domain-containing protein</fullName>
    </recommendedName>
</protein>
<keyword evidence="2" id="KW-1133">Transmembrane helix</keyword>
<evidence type="ECO:0000256" key="1">
    <source>
        <dbReference type="ARBA" id="ARBA00006803"/>
    </source>
</evidence>
<evidence type="ECO:0000313" key="4">
    <source>
        <dbReference type="Proteomes" id="UP000252519"/>
    </source>
</evidence>
<evidence type="ECO:0008006" key="5">
    <source>
        <dbReference type="Google" id="ProtNLM"/>
    </source>
</evidence>
<dbReference type="InterPro" id="IPR004151">
    <property type="entry name" value="7TM_GPCR_serpentine_rcpt_Sre"/>
</dbReference>
<sequence length="87" mass="10038">MVFRRDSAKLQDLNNETGRSTVHYTLSMKFQLAENVRVTKWLTYASFALSLWGTAGCCMFCISFVIFEEQDSISQLVYAVFNFYLAL</sequence>
<dbReference type="OrthoDB" id="5877270at2759"/>
<dbReference type="GO" id="GO:0016020">
    <property type="term" value="C:membrane"/>
    <property type="evidence" value="ECO:0007669"/>
    <property type="project" value="InterPro"/>
</dbReference>
<dbReference type="AlphaFoldDB" id="A0A368GK02"/>
<gene>
    <name evidence="3" type="ORF">ANCCAN_10025</name>
</gene>
<keyword evidence="4" id="KW-1185">Reference proteome</keyword>
<name>A0A368GK02_ANCCA</name>
<dbReference type="Pfam" id="PF03125">
    <property type="entry name" value="Sre"/>
    <property type="match status" value="1"/>
</dbReference>
<keyword evidence="2" id="KW-0812">Transmembrane</keyword>
<feature type="transmembrane region" description="Helical" evidence="2">
    <location>
        <begin position="41"/>
        <end position="67"/>
    </location>
</feature>
<proteinExistence type="inferred from homology"/>
<evidence type="ECO:0000313" key="3">
    <source>
        <dbReference type="EMBL" id="RCN43998.1"/>
    </source>
</evidence>
<comment type="similarity">
    <text evidence="1">Belongs to the nematode receptor-like protein sre family.</text>
</comment>
<evidence type="ECO:0000256" key="2">
    <source>
        <dbReference type="SAM" id="Phobius"/>
    </source>
</evidence>